<protein>
    <submittedName>
        <fullName evidence="1">Uncharacterized protein</fullName>
    </submittedName>
</protein>
<dbReference type="EMBL" id="JAPWGL010000002">
    <property type="protein sequence ID" value="MCZ4222911.1"/>
    <property type="molecule type" value="Genomic_DNA"/>
</dbReference>
<dbReference type="Proteomes" id="UP001144341">
    <property type="component" value="Unassembled WGS sequence"/>
</dbReference>
<comment type="caution">
    <text evidence="1">The sequence shown here is derived from an EMBL/GenBank/DDBJ whole genome shotgun (WGS) entry which is preliminary data.</text>
</comment>
<dbReference type="PROSITE" id="PS51257">
    <property type="entry name" value="PROKAR_LIPOPROTEIN"/>
    <property type="match status" value="1"/>
</dbReference>
<accession>A0ABT4KVG2</accession>
<proteinExistence type="predicted"/>
<gene>
    <name evidence="1" type="ORF">O0931_06330</name>
</gene>
<evidence type="ECO:0000313" key="1">
    <source>
        <dbReference type="EMBL" id="MCZ4222911.1"/>
    </source>
</evidence>
<name>A0ABT4KVG2_9SPHI</name>
<dbReference type="RefSeq" id="WP_269414713.1">
    <property type="nucleotide sequence ID" value="NZ_JAPWGL010000002.1"/>
</dbReference>
<keyword evidence="2" id="KW-1185">Reference proteome</keyword>
<reference evidence="1" key="1">
    <citation type="submission" date="2022-12" db="EMBL/GenBank/DDBJ databases">
        <title>Genome sequence of SJ11.</title>
        <authorList>
            <person name="Woo H."/>
        </authorList>
    </citation>
    <scope>NUCLEOTIDE SEQUENCE</scope>
    <source>
        <strain evidence="1">SJ11</strain>
    </source>
</reference>
<sequence>MLKLNSILLLMGMLAACKGNSKKNSNLPDTLTSLPNKTIVLKLDTSTGKKISTKTADELVYQDDTFATYSDSQKRGTGVISFDLDINDRLEIYNDDGSFFGRIVLNEDQTYYTLDMPQKTVARKVVPQFDAAAFVFDADEVNSDDDYLKIYVNGQLRKVKKAGIKYSYMKWDDYLRDNAKGSGAY</sequence>
<evidence type="ECO:0000313" key="2">
    <source>
        <dbReference type="Proteomes" id="UP001144341"/>
    </source>
</evidence>
<organism evidence="1 2">
    <name type="scientific">Pedobacter rhodius</name>
    <dbReference type="NCBI Taxonomy" id="3004098"/>
    <lineage>
        <taxon>Bacteria</taxon>
        <taxon>Pseudomonadati</taxon>
        <taxon>Bacteroidota</taxon>
        <taxon>Sphingobacteriia</taxon>
        <taxon>Sphingobacteriales</taxon>
        <taxon>Sphingobacteriaceae</taxon>
        <taxon>Pedobacter</taxon>
    </lineage>
</organism>